<dbReference type="EMBL" id="AP014865">
    <property type="protein sequence ID" value="BAR87322.1"/>
    <property type="molecule type" value="Genomic_DNA"/>
</dbReference>
<reference evidence="1 2" key="1">
    <citation type="submission" date="2015-05" db="EMBL/GenBank/DDBJ databases">
        <title>Whole genome sequence of Bacillus thuringiensis serovar tolworthi Pasteur Institute Standard strain.</title>
        <authorList>
            <person name="Kanda K."/>
            <person name="Nakashima K."/>
            <person name="Nagano Y."/>
        </authorList>
    </citation>
    <scope>NUCLEOTIDE SEQUENCE [LARGE SCALE GENOMIC DNA]</scope>
    <source>
        <strain evidence="1 2">Pasteur Institute Standard strain</strain>
        <plasmid evidence="2">pKK1 DNA</plasmid>
    </source>
</reference>
<accession>A0A9W4A8F7</accession>
<sequence length="95" mass="10771">MDSGGLISSEIFDDYKIVNICGLKIDEEVFFMCIILKFLLSRHTILHFSNIPFSFSNRLVLVPEPLGFILPKHNPFAFPRSSSSSLVPKVSNHFI</sequence>
<dbReference type="Proteomes" id="UP000055316">
    <property type="component" value="Plasmid pKK1"/>
</dbReference>
<organism evidence="1 2">
    <name type="scientific">Bacillus thuringiensis subsp. tolworthi</name>
    <dbReference type="NCBI Taxonomy" id="1442"/>
    <lineage>
        <taxon>Bacteria</taxon>
        <taxon>Bacillati</taxon>
        <taxon>Bacillota</taxon>
        <taxon>Bacilli</taxon>
        <taxon>Bacillales</taxon>
        <taxon>Bacillaceae</taxon>
        <taxon>Bacillus</taxon>
        <taxon>Bacillus cereus group</taxon>
    </lineage>
</organism>
<name>A0A9W4A8F7_BACTO</name>
<evidence type="ECO:0000313" key="2">
    <source>
        <dbReference type="Proteomes" id="UP000055316"/>
    </source>
</evidence>
<evidence type="ECO:0000313" key="1">
    <source>
        <dbReference type="EMBL" id="BAR87322.1"/>
    </source>
</evidence>
<geneLocation type="plasmid" evidence="2">
    <name>pKK1 DNA</name>
</geneLocation>
<protein>
    <submittedName>
        <fullName evidence="1">Uncharacterized protein</fullName>
    </submittedName>
</protein>
<dbReference type="AlphaFoldDB" id="A0A9W4A8F7"/>
<keyword evidence="1" id="KW-0614">Plasmid</keyword>
<gene>
    <name evidence="1" type="ORF">KNN_06589</name>
</gene>
<proteinExistence type="predicted"/>